<organism evidence="1 2">
    <name type="scientific">Ophiocordyceps polyrhachis-furcata BCC 54312</name>
    <dbReference type="NCBI Taxonomy" id="1330021"/>
    <lineage>
        <taxon>Eukaryota</taxon>
        <taxon>Fungi</taxon>
        <taxon>Dikarya</taxon>
        <taxon>Ascomycota</taxon>
        <taxon>Pezizomycotina</taxon>
        <taxon>Sordariomycetes</taxon>
        <taxon>Hypocreomycetidae</taxon>
        <taxon>Hypocreales</taxon>
        <taxon>Ophiocordycipitaceae</taxon>
        <taxon>Ophiocordyceps</taxon>
    </lineage>
</organism>
<gene>
    <name evidence="1" type="ORF">L249_5966</name>
</gene>
<name>A0A367LIV9_9HYPO</name>
<evidence type="ECO:0000313" key="1">
    <source>
        <dbReference type="EMBL" id="RCI14340.1"/>
    </source>
</evidence>
<proteinExistence type="predicted"/>
<comment type="caution">
    <text evidence="1">The sequence shown here is derived from an EMBL/GenBank/DDBJ whole genome shotgun (WGS) entry which is preliminary data.</text>
</comment>
<reference evidence="1 2" key="1">
    <citation type="journal article" date="2015" name="BMC Genomics">
        <title>Insights from the genome of Ophiocordyceps polyrhachis-furcata to pathogenicity and host specificity in insect fungi.</title>
        <authorList>
            <person name="Wichadakul D."/>
            <person name="Kobmoo N."/>
            <person name="Ingsriswang S."/>
            <person name="Tangphatsornruang S."/>
            <person name="Chantasingh D."/>
            <person name="Luangsa-ard J.J."/>
            <person name="Eurwilaichitr L."/>
        </authorList>
    </citation>
    <scope>NUCLEOTIDE SEQUENCE [LARGE SCALE GENOMIC DNA]</scope>
    <source>
        <strain evidence="1 2">BCC 54312</strain>
    </source>
</reference>
<evidence type="ECO:0000313" key="2">
    <source>
        <dbReference type="Proteomes" id="UP000253664"/>
    </source>
</evidence>
<protein>
    <submittedName>
        <fullName evidence="1">Uncharacterized protein</fullName>
    </submittedName>
</protein>
<dbReference type="AlphaFoldDB" id="A0A367LIV9"/>
<accession>A0A367LIV9</accession>
<keyword evidence="2" id="KW-1185">Reference proteome</keyword>
<sequence length="84" mass="8252">MLEPNAAAACEAKKAVFIAATRAKRREEACRAAERAAAPALARAALAALDKELAVALGRGGGKRASGGIAAAAIAPAEAELAVA</sequence>
<dbReference type="Proteomes" id="UP000253664">
    <property type="component" value="Unassembled WGS sequence"/>
</dbReference>
<dbReference type="EMBL" id="LKCN02000004">
    <property type="protein sequence ID" value="RCI14340.1"/>
    <property type="molecule type" value="Genomic_DNA"/>
</dbReference>